<keyword evidence="1" id="KW-0472">Membrane</keyword>
<evidence type="ECO:0000313" key="3">
    <source>
        <dbReference type="EMBL" id="RFC82912.1"/>
    </source>
</evidence>
<dbReference type="Pfam" id="PF02447">
    <property type="entry name" value="GntP_permease"/>
    <property type="match status" value="1"/>
</dbReference>
<dbReference type="Proteomes" id="UP001595455">
    <property type="component" value="Unassembled WGS sequence"/>
</dbReference>
<dbReference type="InterPro" id="IPR003474">
    <property type="entry name" value="Glcn_transporter"/>
</dbReference>
<dbReference type="OrthoDB" id="86125at2"/>
<reference evidence="5" key="3">
    <citation type="journal article" date="2019" name="Int. J. Syst. Evol. Microbiol.">
        <title>The Global Catalogue of Microorganisms (GCM) 10K type strain sequencing project: providing services to taxonomists for standard genome sequencing and annotation.</title>
        <authorList>
            <consortium name="The Broad Institute Genomics Platform"/>
            <consortium name="The Broad Institute Genome Sequencing Center for Infectious Disease"/>
            <person name="Wu L."/>
            <person name="Ma J."/>
        </authorList>
    </citation>
    <scope>NUCLEOTIDE SEQUENCE [LARGE SCALE GENOMIC DNA]</scope>
    <source>
        <strain evidence="5">KCTC 62575</strain>
    </source>
</reference>
<reference evidence="2" key="4">
    <citation type="submission" date="2024-09" db="EMBL/GenBank/DDBJ databases">
        <authorList>
            <person name="Sun Q."/>
            <person name="Mori K."/>
        </authorList>
    </citation>
    <scope>NUCLEOTIDE SEQUENCE</scope>
    <source>
        <strain evidence="2">KCTC 62575</strain>
    </source>
</reference>
<proteinExistence type="predicted"/>
<gene>
    <name evidence="2" type="ORF">ACFODO_10135</name>
    <name evidence="3" type="ORF">C9E89_014095</name>
</gene>
<dbReference type="Proteomes" id="UP000240957">
    <property type="component" value="Unassembled WGS sequence"/>
</dbReference>
<feature type="transmembrane region" description="Helical" evidence="1">
    <location>
        <begin position="61"/>
        <end position="78"/>
    </location>
</feature>
<dbReference type="AlphaFoldDB" id="A0A371YNA6"/>
<feature type="transmembrane region" description="Helical" evidence="1">
    <location>
        <begin position="100"/>
        <end position="130"/>
    </location>
</feature>
<dbReference type="RefSeq" id="WP_107009041.1">
    <property type="nucleotide sequence ID" value="NZ_JBHRSF010000034.1"/>
</dbReference>
<dbReference type="PANTHER" id="PTHR30354">
    <property type="entry name" value="GNT FAMILY GLUCONATE TRANSPORTER"/>
    <property type="match status" value="1"/>
</dbReference>
<accession>A0A371YNA6</accession>
<dbReference type="EMBL" id="PYIX02000025">
    <property type="protein sequence ID" value="RFC82912.1"/>
    <property type="molecule type" value="Genomic_DNA"/>
</dbReference>
<feature type="transmembrane region" description="Helical" evidence="1">
    <location>
        <begin position="142"/>
        <end position="159"/>
    </location>
</feature>
<dbReference type="GO" id="GO:0005886">
    <property type="term" value="C:plasma membrane"/>
    <property type="evidence" value="ECO:0007669"/>
    <property type="project" value="TreeGrafter"/>
</dbReference>
<feature type="transmembrane region" description="Helical" evidence="1">
    <location>
        <begin position="441"/>
        <end position="462"/>
    </location>
</feature>
<evidence type="ECO:0000313" key="4">
    <source>
        <dbReference type="Proteomes" id="UP000240957"/>
    </source>
</evidence>
<reference evidence="3 4" key="2">
    <citation type="submission" date="2018-08" db="EMBL/GenBank/DDBJ databases">
        <title>The draft genome of Acinetobacter sichuanensis strain WCHAc060041.</title>
        <authorList>
            <person name="Qin J."/>
            <person name="Feng Y."/>
            <person name="Zong Z."/>
        </authorList>
    </citation>
    <scope>NUCLEOTIDE SEQUENCE [LARGE SCALE GENOMIC DNA]</scope>
    <source>
        <strain evidence="3 4">WCHAc060041</strain>
    </source>
</reference>
<feature type="transmembrane region" description="Helical" evidence="1">
    <location>
        <begin position="361"/>
        <end position="381"/>
    </location>
</feature>
<organism evidence="3 4">
    <name type="scientific">Acinetobacter sichuanensis</name>
    <dbReference type="NCBI Taxonomy" id="2136183"/>
    <lineage>
        <taxon>Bacteria</taxon>
        <taxon>Pseudomonadati</taxon>
        <taxon>Pseudomonadota</taxon>
        <taxon>Gammaproteobacteria</taxon>
        <taxon>Moraxellales</taxon>
        <taxon>Moraxellaceae</taxon>
        <taxon>Acinetobacter</taxon>
    </lineage>
</organism>
<evidence type="ECO:0000313" key="2">
    <source>
        <dbReference type="EMBL" id="MFC2995620.1"/>
    </source>
</evidence>
<evidence type="ECO:0000313" key="5">
    <source>
        <dbReference type="Proteomes" id="UP001595455"/>
    </source>
</evidence>
<name>A0A371YNA6_9GAMM</name>
<feature type="transmembrane region" description="Helical" evidence="1">
    <location>
        <begin position="179"/>
        <end position="200"/>
    </location>
</feature>
<evidence type="ECO:0000256" key="1">
    <source>
        <dbReference type="SAM" id="Phobius"/>
    </source>
</evidence>
<sequence length="465" mass="49771">MIGLIGIILSLILLMYLAYRGYSVIILAPLLALFAVLWSGLSHEVLGFYSQIFMTGLGGYIIKYFPLFLLGAVFGKLMDDSGSAKTIANFFVEKLGHKRAMLSIVLSCAILTYGGVSLFVVGFAVFPIAAALFKELGIPKRLIPAAIVLGALTFTMTALPGTPAIQNAIPMPFFNTDLYAAPGLGILASIFILFSGMWWLNKRVNSAHLNQEGYGQHVESHHYSKELTQSESPSLMIAMTPIFVVIIINLVLTKLILPNLDTAYLATDKFGNTSLSSVVGLWAIICALILACLTIIVLNWKYIANLKDSLQQGVSSSFLPIFNTASEVGYGSVIASLAGFIILRDFLVGLAPNNPLISEAIVINVLAGITGSASGGLSIALNTMGETYMNLAQQFSISPELMHRVASMASGALDSLPHNGAVITIIALCGLTHKQSYYDMFIIAVIIPLIALIGVITLGTMFGSF</sequence>
<comment type="caution">
    <text evidence="3">The sequence shown here is derived from an EMBL/GenBank/DDBJ whole genome shotgun (WGS) entry which is preliminary data.</text>
</comment>
<feature type="transmembrane region" description="Helical" evidence="1">
    <location>
        <begin position="235"/>
        <end position="257"/>
    </location>
</feature>
<keyword evidence="5" id="KW-1185">Reference proteome</keyword>
<feature type="transmembrane region" description="Helical" evidence="1">
    <location>
        <begin position="277"/>
        <end position="300"/>
    </location>
</feature>
<keyword evidence="1" id="KW-1133">Transmembrane helix</keyword>
<dbReference type="PANTHER" id="PTHR30354:SF7">
    <property type="entry name" value="BLL7963 PROTEIN"/>
    <property type="match status" value="1"/>
</dbReference>
<dbReference type="EMBL" id="JBHRSF010000034">
    <property type="protein sequence ID" value="MFC2995620.1"/>
    <property type="molecule type" value="Genomic_DNA"/>
</dbReference>
<reference evidence="2" key="1">
    <citation type="journal article" date="2014" name="Int. J. Syst. Evol. Microbiol.">
        <title>Complete genome of a new Firmicutes species belonging to the dominant human colonic microbiota ('Ruminococcus bicirculans') reveals two chromosomes and a selective capacity to utilize plant glucans.</title>
        <authorList>
            <consortium name="NISC Comparative Sequencing Program"/>
            <person name="Wegmann U."/>
            <person name="Louis P."/>
            <person name="Goesmann A."/>
            <person name="Henrissat B."/>
            <person name="Duncan S.H."/>
            <person name="Flint H.J."/>
        </authorList>
    </citation>
    <scope>NUCLEOTIDE SEQUENCE</scope>
    <source>
        <strain evidence="2">KCTC 62575</strain>
    </source>
</reference>
<keyword evidence="1" id="KW-0812">Transmembrane</keyword>
<protein>
    <submittedName>
        <fullName evidence="3">GntP family permease</fullName>
    </submittedName>
</protein>
<dbReference type="GO" id="GO:0015128">
    <property type="term" value="F:gluconate transmembrane transporter activity"/>
    <property type="evidence" value="ECO:0007669"/>
    <property type="project" value="InterPro"/>
</dbReference>